<dbReference type="Proteomes" id="UP000033945">
    <property type="component" value="Unassembled WGS sequence"/>
</dbReference>
<evidence type="ECO:0000313" key="2">
    <source>
        <dbReference type="Proteomes" id="UP000033945"/>
    </source>
</evidence>
<reference evidence="1 2" key="1">
    <citation type="journal article" date="2015" name="Nature">
        <title>rRNA introns, odd ribosomes, and small enigmatic genomes across a large radiation of phyla.</title>
        <authorList>
            <person name="Brown C.T."/>
            <person name="Hug L.A."/>
            <person name="Thomas B.C."/>
            <person name="Sharon I."/>
            <person name="Castelle C.J."/>
            <person name="Singh A."/>
            <person name="Wilkins M.J."/>
            <person name="Williams K.H."/>
            <person name="Banfield J.F."/>
        </authorList>
    </citation>
    <scope>NUCLEOTIDE SEQUENCE [LARGE SCALE GENOMIC DNA]</scope>
</reference>
<dbReference type="AlphaFoldDB" id="A0A0G1ISS4"/>
<protein>
    <submittedName>
        <fullName evidence="1">Uncharacterized protein</fullName>
    </submittedName>
</protein>
<dbReference type="EMBL" id="LCIT01000012">
    <property type="protein sequence ID" value="KKT62461.1"/>
    <property type="molecule type" value="Genomic_DNA"/>
</dbReference>
<gene>
    <name evidence="1" type="ORF">UW55_C0012G0021</name>
</gene>
<sequence length="64" mass="7437">MNEDKNSNDPQMGSILRLLRDIPILDVAPTDTPRTPISFAIYENGATRRFYIFFNGNWRYVTLT</sequence>
<name>A0A0G1ISS4_9BACT</name>
<proteinExistence type="predicted"/>
<comment type="caution">
    <text evidence="1">The sequence shown here is derived from an EMBL/GenBank/DDBJ whole genome shotgun (WGS) entry which is preliminary data.</text>
</comment>
<evidence type="ECO:0000313" key="1">
    <source>
        <dbReference type="EMBL" id="KKT62461.1"/>
    </source>
</evidence>
<accession>A0A0G1ISS4</accession>
<organism evidence="1 2">
    <name type="scientific">Candidatus Giovannonibacteria bacterium GW2011_GWA2_44_26</name>
    <dbReference type="NCBI Taxonomy" id="1618648"/>
    <lineage>
        <taxon>Bacteria</taxon>
        <taxon>Candidatus Giovannoniibacteriota</taxon>
    </lineage>
</organism>